<dbReference type="EMBL" id="JADEXG010000001">
    <property type="protein sequence ID" value="MBE9075786.1"/>
    <property type="molecule type" value="Genomic_DNA"/>
</dbReference>
<evidence type="ECO:0000313" key="2">
    <source>
        <dbReference type="Proteomes" id="UP000636505"/>
    </source>
</evidence>
<evidence type="ECO:0000313" key="1">
    <source>
        <dbReference type="EMBL" id="MBE9075786.1"/>
    </source>
</evidence>
<dbReference type="AlphaFoldDB" id="A0A8J7DK11"/>
<dbReference type="NCBIfam" id="TIGR02683">
    <property type="entry name" value="upstrm_HI1419"/>
    <property type="match status" value="1"/>
</dbReference>
<protein>
    <submittedName>
        <fullName evidence="1">Type II toxin-antitoxin system RelE/ParE family toxin</fullName>
    </submittedName>
</protein>
<organism evidence="1 2">
    <name type="scientific">Vasconcelosia minhoensis LEGE 07310</name>
    <dbReference type="NCBI Taxonomy" id="915328"/>
    <lineage>
        <taxon>Bacteria</taxon>
        <taxon>Bacillati</taxon>
        <taxon>Cyanobacteriota</taxon>
        <taxon>Cyanophyceae</taxon>
        <taxon>Nodosilineales</taxon>
        <taxon>Cymatolegaceae</taxon>
        <taxon>Vasconcelosia</taxon>
        <taxon>Vasconcelosia minhoensis</taxon>
    </lineage>
</organism>
<dbReference type="PIRSF" id="PIRSF028744">
    <property type="entry name" value="Addict_mod_HI1419"/>
    <property type="match status" value="1"/>
</dbReference>
<accession>A0A8J7DK11</accession>
<dbReference type="Pfam" id="PF05973">
    <property type="entry name" value="Gp49"/>
    <property type="match status" value="1"/>
</dbReference>
<dbReference type="InterPro" id="IPR009241">
    <property type="entry name" value="HigB-like"/>
</dbReference>
<dbReference type="PANTHER" id="PTHR41791">
    <property type="entry name" value="SSL7039 PROTEIN"/>
    <property type="match status" value="1"/>
</dbReference>
<dbReference type="Proteomes" id="UP000636505">
    <property type="component" value="Unassembled WGS sequence"/>
</dbReference>
<dbReference type="InterPro" id="IPR014056">
    <property type="entry name" value="TypeIITA-like_toxin_pred"/>
</dbReference>
<comment type="caution">
    <text evidence="1">The sequence shown here is derived from an EMBL/GenBank/DDBJ whole genome shotgun (WGS) entry which is preliminary data.</text>
</comment>
<proteinExistence type="predicted"/>
<keyword evidence="2" id="KW-1185">Reference proteome</keyword>
<gene>
    <name evidence="1" type="ORF">IQ241_00470</name>
</gene>
<sequence>MSAEQWEIQKYVTESDVCPFDRWFETLDKQTQARIDVRFDRLRLGNFGDHKSVGEGVYELRFSFGPGFRVYYGFAGRRLVLLLAGGSKKDQSRDIKASQKFWKAFQSERRRGT</sequence>
<name>A0A8J7DK11_9CYAN</name>
<dbReference type="RefSeq" id="WP_193904445.1">
    <property type="nucleotide sequence ID" value="NZ_JADEXG010000001.1"/>
</dbReference>
<dbReference type="PANTHER" id="PTHR41791:SF1">
    <property type="entry name" value="SSL7039 PROTEIN"/>
    <property type="match status" value="1"/>
</dbReference>
<reference evidence="1" key="1">
    <citation type="submission" date="2020-10" db="EMBL/GenBank/DDBJ databases">
        <authorList>
            <person name="Castelo-Branco R."/>
            <person name="Eusebio N."/>
            <person name="Adriana R."/>
            <person name="Vieira A."/>
            <person name="Brugerolle De Fraissinette N."/>
            <person name="Rezende De Castro R."/>
            <person name="Schneider M.P."/>
            <person name="Vasconcelos V."/>
            <person name="Leao P.N."/>
        </authorList>
    </citation>
    <scope>NUCLEOTIDE SEQUENCE</scope>
    <source>
        <strain evidence="1">LEGE 07310</strain>
    </source>
</reference>